<evidence type="ECO:0000313" key="2">
    <source>
        <dbReference type="Proteomes" id="UP000078540"/>
    </source>
</evidence>
<reference evidence="1 2" key="1">
    <citation type="submission" date="2015-09" db="EMBL/GenBank/DDBJ databases">
        <title>Atta colombica WGS genome.</title>
        <authorList>
            <person name="Nygaard S."/>
            <person name="Hu H."/>
            <person name="Boomsma J."/>
            <person name="Zhang G."/>
        </authorList>
    </citation>
    <scope>NUCLEOTIDE SEQUENCE [LARGE SCALE GENOMIC DNA]</scope>
    <source>
        <strain evidence="1">Treedump-2</strain>
        <tissue evidence="1">Whole body</tissue>
    </source>
</reference>
<sequence>MYIRSESGSEKGGENWSAVIRGDEDEKVKGRGLRLFPVEVASDPADCYGKWKKAKYTEIYRDCTSAEKSTAYLEGVVCLAMTHCDDEMTTLLLNLPSVTRRLEPVLT</sequence>
<proteinExistence type="predicted"/>
<evidence type="ECO:0000313" key="1">
    <source>
        <dbReference type="EMBL" id="KYM88338.1"/>
    </source>
</evidence>
<organism evidence="1 2">
    <name type="scientific">Atta colombica</name>
    <dbReference type="NCBI Taxonomy" id="520822"/>
    <lineage>
        <taxon>Eukaryota</taxon>
        <taxon>Metazoa</taxon>
        <taxon>Ecdysozoa</taxon>
        <taxon>Arthropoda</taxon>
        <taxon>Hexapoda</taxon>
        <taxon>Insecta</taxon>
        <taxon>Pterygota</taxon>
        <taxon>Neoptera</taxon>
        <taxon>Endopterygota</taxon>
        <taxon>Hymenoptera</taxon>
        <taxon>Apocrita</taxon>
        <taxon>Aculeata</taxon>
        <taxon>Formicoidea</taxon>
        <taxon>Formicidae</taxon>
        <taxon>Myrmicinae</taxon>
        <taxon>Atta</taxon>
    </lineage>
</organism>
<dbReference type="Proteomes" id="UP000078540">
    <property type="component" value="Unassembled WGS sequence"/>
</dbReference>
<keyword evidence="2" id="KW-1185">Reference proteome</keyword>
<name>A0A195BQC8_9HYME</name>
<dbReference type="EMBL" id="KQ976424">
    <property type="protein sequence ID" value="KYM88338.1"/>
    <property type="molecule type" value="Genomic_DNA"/>
</dbReference>
<dbReference type="AlphaFoldDB" id="A0A195BQC8"/>
<protein>
    <submittedName>
        <fullName evidence="1">Uncharacterized protein</fullName>
    </submittedName>
</protein>
<gene>
    <name evidence="1" type="ORF">ALC53_02820</name>
</gene>
<accession>A0A195BQC8</accession>